<dbReference type="AlphaFoldDB" id="A4G652"/>
<keyword evidence="2" id="KW-1185">Reference proteome</keyword>
<name>A4G652_HERAR</name>
<protein>
    <submittedName>
        <fullName evidence="1">Uncharacterized protein</fullName>
    </submittedName>
</protein>
<reference evidence="1 2" key="1">
    <citation type="journal article" date="2007" name="PLoS Genet.">
        <title>A tale of two oxidation states: bacterial colonization of arsenic-rich environments.</title>
        <authorList>
            <person name="Muller D."/>
            <person name="Medigue C."/>
            <person name="Koechler S."/>
            <person name="Barbe V."/>
            <person name="Barakat M."/>
            <person name="Talla E."/>
            <person name="Bonnefoy V."/>
            <person name="Krin E."/>
            <person name="Arsene-Ploetze F."/>
            <person name="Carapito C."/>
            <person name="Chandler M."/>
            <person name="Cournoyer B."/>
            <person name="Cruveiller S."/>
            <person name="Dossat C."/>
            <person name="Duval S."/>
            <person name="Heymann M."/>
            <person name="Leize E."/>
            <person name="Lieutaud A."/>
            <person name="Lievremont D."/>
            <person name="Makita Y."/>
            <person name="Mangenot S."/>
            <person name="Nitschke W."/>
            <person name="Ortet P."/>
            <person name="Perdrial N."/>
            <person name="Schoepp B."/>
            <person name="Siguier N."/>
            <person name="Simeonova D.D."/>
            <person name="Rouy Z."/>
            <person name="Segurens B."/>
            <person name="Turlin E."/>
            <person name="Vallenet D."/>
            <person name="Van Dorsselaer A."/>
            <person name="Weiss S."/>
            <person name="Weissenbach J."/>
            <person name="Lett M.C."/>
            <person name="Danchin A."/>
            <person name="Bertin P.N."/>
        </authorList>
    </citation>
    <scope>NUCLEOTIDE SEQUENCE [LARGE SCALE GENOMIC DNA]</scope>
    <source>
        <strain evidence="2">ULPAs1</strain>
    </source>
</reference>
<sequence length="91" mass="10679">MRNRAAIETSAIIIETLIIDLRALNVRQRFGERQLLREQQSKGKPDINKKARFHQREQSQQCMEANEAGKASQIWRIDYKSIQKNACCIRH</sequence>
<proteinExistence type="predicted"/>
<evidence type="ECO:0000313" key="2">
    <source>
        <dbReference type="Proteomes" id="UP000006697"/>
    </source>
</evidence>
<accession>A4G652</accession>
<evidence type="ECO:0000313" key="1">
    <source>
        <dbReference type="EMBL" id="CAL61989.1"/>
    </source>
</evidence>
<dbReference type="EMBL" id="CU207211">
    <property type="protein sequence ID" value="CAL61989.1"/>
    <property type="molecule type" value="Genomic_DNA"/>
</dbReference>
<dbReference type="KEGG" id="har:HEAR1834"/>
<dbReference type="Proteomes" id="UP000006697">
    <property type="component" value="Chromosome"/>
</dbReference>
<organism evidence="1 2">
    <name type="scientific">Herminiimonas arsenicoxydans</name>
    <dbReference type="NCBI Taxonomy" id="204773"/>
    <lineage>
        <taxon>Bacteria</taxon>
        <taxon>Pseudomonadati</taxon>
        <taxon>Pseudomonadota</taxon>
        <taxon>Betaproteobacteria</taxon>
        <taxon>Burkholderiales</taxon>
        <taxon>Oxalobacteraceae</taxon>
        <taxon>Herminiimonas</taxon>
    </lineage>
</organism>
<gene>
    <name evidence="1" type="ordered locus">HEAR1834</name>
</gene>
<dbReference type="HOGENOM" id="CLU_2422923_0_0_4"/>